<dbReference type="GO" id="GO:0043190">
    <property type="term" value="C:ATP-binding cassette (ABC) transporter complex"/>
    <property type="evidence" value="ECO:0007669"/>
    <property type="project" value="InterPro"/>
</dbReference>
<keyword evidence="1 2" id="KW-0732">Signal</keyword>
<dbReference type="Proteomes" id="UP000237797">
    <property type="component" value="Unassembled WGS sequence"/>
</dbReference>
<accession>A0A2T0LJ25</accession>
<protein>
    <submittedName>
        <fullName evidence="4">Peptide/nickel transport system substrate-binding protein</fullName>
    </submittedName>
</protein>
<dbReference type="GO" id="GO:0042938">
    <property type="term" value="P:dipeptide transport"/>
    <property type="evidence" value="ECO:0007669"/>
    <property type="project" value="TreeGrafter"/>
</dbReference>
<evidence type="ECO:0000313" key="5">
    <source>
        <dbReference type="Proteomes" id="UP000237797"/>
    </source>
</evidence>
<evidence type="ECO:0000313" key="4">
    <source>
        <dbReference type="EMBL" id="PRX42531.1"/>
    </source>
</evidence>
<feature type="domain" description="Solute-binding protein family 5" evidence="3">
    <location>
        <begin position="88"/>
        <end position="446"/>
    </location>
</feature>
<evidence type="ECO:0000259" key="3">
    <source>
        <dbReference type="Pfam" id="PF00496"/>
    </source>
</evidence>
<proteinExistence type="predicted"/>
<dbReference type="InterPro" id="IPR030678">
    <property type="entry name" value="Peptide/Ni-bd"/>
</dbReference>
<sequence length="529" mass="59466">MKMIKRFSPAFISVLLLLSAACAPNANAPSKAKSSSPVVVDNAKDTFVVAISADQGTLDPAVTMDNSAWKITYPAYERLVEYDGSSTEVKPGLAKEWKVSKDGRTWTFTLEEGHRFADGTPVDAEAVKFSFDRLLKIGKGPSEIYGIISEIRAENPTTVTFVLKQNFPPFLSTLAANYGGIVNPKVMEQEQNGDLGQNYLANHTMGSGAYQLTEWKKGQYIKLEQNPHSLKKPSFKTVYFKIVGDPSAQRLQLEKGEIDVAEGIPVEQIESVKKMPDVKLLQQPSLLVDYLYINTGKGNPALKDPRVRRAISHAIDYQSLIEAVQQGYATRLRGPIPKGLWGHDPDTPVYDHDVEKAKSLLKEAGVTNLTLDLLYSDNKPWWETEALTVQANLAEAGIQVKLKKVAYATMREMIDRGEFDLCTGVWSPDFADPFMFMNNWFDSRNFGLAGNRAFYKNEEMDRLVRKAASINSKEERIKLYRRAQRIAIDEAPYIYLYQKDFLLPIRKEVKGFVYNPMLEGIYNIAEMSK</sequence>
<name>A0A2T0LJ25_9BACL</name>
<feature type="chain" id="PRO_5015597072" evidence="2">
    <location>
        <begin position="29"/>
        <end position="529"/>
    </location>
</feature>
<dbReference type="CDD" id="cd08512">
    <property type="entry name" value="PBP2_NikA_DppA_OppA_like_7"/>
    <property type="match status" value="1"/>
</dbReference>
<dbReference type="RefSeq" id="WP_245891296.1">
    <property type="nucleotide sequence ID" value="NZ_PVNE01000001.1"/>
</dbReference>
<dbReference type="InterPro" id="IPR039424">
    <property type="entry name" value="SBP_5"/>
</dbReference>
<dbReference type="Gene3D" id="3.40.190.10">
    <property type="entry name" value="Periplasmic binding protein-like II"/>
    <property type="match status" value="1"/>
</dbReference>
<dbReference type="GO" id="GO:1904680">
    <property type="term" value="F:peptide transmembrane transporter activity"/>
    <property type="evidence" value="ECO:0007669"/>
    <property type="project" value="TreeGrafter"/>
</dbReference>
<gene>
    <name evidence="4" type="ORF">CLV97_10119</name>
</gene>
<organism evidence="4 5">
    <name type="scientific">Planifilum fimeticola</name>
    <dbReference type="NCBI Taxonomy" id="201975"/>
    <lineage>
        <taxon>Bacteria</taxon>
        <taxon>Bacillati</taxon>
        <taxon>Bacillota</taxon>
        <taxon>Bacilli</taxon>
        <taxon>Bacillales</taxon>
        <taxon>Thermoactinomycetaceae</taxon>
        <taxon>Planifilum</taxon>
    </lineage>
</organism>
<dbReference type="PROSITE" id="PS51257">
    <property type="entry name" value="PROKAR_LIPOPROTEIN"/>
    <property type="match status" value="1"/>
</dbReference>
<keyword evidence="5" id="KW-1185">Reference proteome</keyword>
<dbReference type="PANTHER" id="PTHR30290">
    <property type="entry name" value="PERIPLASMIC BINDING COMPONENT OF ABC TRANSPORTER"/>
    <property type="match status" value="1"/>
</dbReference>
<dbReference type="SUPFAM" id="SSF53850">
    <property type="entry name" value="Periplasmic binding protein-like II"/>
    <property type="match status" value="1"/>
</dbReference>
<dbReference type="PIRSF" id="PIRSF002741">
    <property type="entry name" value="MppA"/>
    <property type="match status" value="1"/>
</dbReference>
<dbReference type="EMBL" id="PVNE01000001">
    <property type="protein sequence ID" value="PRX42531.1"/>
    <property type="molecule type" value="Genomic_DNA"/>
</dbReference>
<evidence type="ECO:0000256" key="2">
    <source>
        <dbReference type="SAM" id="SignalP"/>
    </source>
</evidence>
<dbReference type="PANTHER" id="PTHR30290:SF38">
    <property type="entry name" value="D,D-DIPEPTIDE-BINDING PERIPLASMIC PROTEIN DDPA-RELATED"/>
    <property type="match status" value="1"/>
</dbReference>
<dbReference type="AlphaFoldDB" id="A0A2T0LJ25"/>
<dbReference type="InterPro" id="IPR000914">
    <property type="entry name" value="SBP_5_dom"/>
</dbReference>
<evidence type="ECO:0000256" key="1">
    <source>
        <dbReference type="ARBA" id="ARBA00022729"/>
    </source>
</evidence>
<dbReference type="Pfam" id="PF00496">
    <property type="entry name" value="SBP_bac_5"/>
    <property type="match status" value="1"/>
</dbReference>
<reference evidence="4 5" key="1">
    <citation type="submission" date="2018-03" db="EMBL/GenBank/DDBJ databases">
        <title>Genomic Encyclopedia of Archaeal and Bacterial Type Strains, Phase II (KMG-II): from individual species to whole genera.</title>
        <authorList>
            <person name="Goeker M."/>
        </authorList>
    </citation>
    <scope>NUCLEOTIDE SEQUENCE [LARGE SCALE GENOMIC DNA]</scope>
    <source>
        <strain evidence="4 5">DSM 44946</strain>
    </source>
</reference>
<dbReference type="GO" id="GO:0030288">
    <property type="term" value="C:outer membrane-bounded periplasmic space"/>
    <property type="evidence" value="ECO:0007669"/>
    <property type="project" value="TreeGrafter"/>
</dbReference>
<comment type="caution">
    <text evidence="4">The sequence shown here is derived from an EMBL/GenBank/DDBJ whole genome shotgun (WGS) entry which is preliminary data.</text>
</comment>
<dbReference type="Gene3D" id="3.90.76.10">
    <property type="entry name" value="Dipeptide-binding Protein, Domain 1"/>
    <property type="match status" value="1"/>
</dbReference>
<feature type="signal peptide" evidence="2">
    <location>
        <begin position="1"/>
        <end position="28"/>
    </location>
</feature>
<dbReference type="Gene3D" id="3.10.105.10">
    <property type="entry name" value="Dipeptide-binding Protein, Domain 3"/>
    <property type="match status" value="1"/>
</dbReference>